<evidence type="ECO:0000256" key="5">
    <source>
        <dbReference type="ARBA" id="ARBA00022833"/>
    </source>
</evidence>
<keyword evidence="7 11" id="KW-0456">Lyase</keyword>
<evidence type="ECO:0000256" key="3">
    <source>
        <dbReference type="ARBA" id="ARBA00022723"/>
    </source>
</evidence>
<feature type="domain" description="3-dehydroquinate synthase N-terminal" evidence="9">
    <location>
        <begin position="71"/>
        <end position="180"/>
    </location>
</feature>
<dbReference type="PANTHER" id="PTHR43622:SF1">
    <property type="entry name" value="3-DEHYDROQUINATE SYNTHASE"/>
    <property type="match status" value="1"/>
</dbReference>
<accession>A0A3B0TLQ8</accession>
<evidence type="ECO:0000256" key="2">
    <source>
        <dbReference type="ARBA" id="ARBA00001941"/>
    </source>
</evidence>
<evidence type="ECO:0000259" key="10">
    <source>
        <dbReference type="Pfam" id="PF24621"/>
    </source>
</evidence>
<dbReference type="AlphaFoldDB" id="A0A3B0TLQ8"/>
<dbReference type="InterPro" id="IPR030960">
    <property type="entry name" value="DHQS/DOIS_N"/>
</dbReference>
<organism evidence="11">
    <name type="scientific">hydrothermal vent metagenome</name>
    <dbReference type="NCBI Taxonomy" id="652676"/>
    <lineage>
        <taxon>unclassified sequences</taxon>
        <taxon>metagenomes</taxon>
        <taxon>ecological metagenomes</taxon>
    </lineage>
</organism>
<dbReference type="GO" id="GO:0009073">
    <property type="term" value="P:aromatic amino acid family biosynthetic process"/>
    <property type="evidence" value="ECO:0007669"/>
    <property type="project" value="InterPro"/>
</dbReference>
<gene>
    <name evidence="11" type="ORF">MNBD_ACTINO02-1762</name>
</gene>
<keyword evidence="5" id="KW-0862">Zinc</keyword>
<dbReference type="InterPro" id="IPR050071">
    <property type="entry name" value="Dehydroquinate_synthase"/>
</dbReference>
<dbReference type="PANTHER" id="PTHR43622">
    <property type="entry name" value="3-DEHYDROQUINATE SYNTHASE"/>
    <property type="match status" value="1"/>
</dbReference>
<dbReference type="NCBIfam" id="TIGR01357">
    <property type="entry name" value="aroB"/>
    <property type="match status" value="1"/>
</dbReference>
<proteinExistence type="predicted"/>
<keyword evidence="6" id="KW-0520">NAD</keyword>
<evidence type="ECO:0000256" key="6">
    <source>
        <dbReference type="ARBA" id="ARBA00023027"/>
    </source>
</evidence>
<comment type="cofactor">
    <cofactor evidence="1">
        <name>NAD(+)</name>
        <dbReference type="ChEBI" id="CHEBI:57540"/>
    </cofactor>
</comment>
<dbReference type="GO" id="GO:0000166">
    <property type="term" value="F:nucleotide binding"/>
    <property type="evidence" value="ECO:0007669"/>
    <property type="project" value="UniProtKB-KW"/>
</dbReference>
<dbReference type="Gene3D" id="1.20.1090.10">
    <property type="entry name" value="Dehydroquinate synthase-like - alpha domain"/>
    <property type="match status" value="1"/>
</dbReference>
<sequence>MERVAITDGSGNVVSTIQIVDGATALSRGELLLPGDLSRHRVGVIVQPSVTRIASAIEDSWRDRGASVRTITVPDREAAKTLSVAEDCFVQLNELGLTRDDMIVGIGGGAATDLAGFVAATYLRGVASVLFPTTMLAAVDASIGGKTAVNVGGKNLVGVFHHPDRVIIDLEILRGLPREILLEGSAEAVKAGFIADPDLVALYAADGLSANIADVLVRAVRVKAGIVSEDFRERGVRGTLNFGHTVGHAIETLTGLSHGHSVAIGMVAASYSSAKQLGFPETPAVVEILQKLGLPTVLPAGVSRSDILELIRLDKKRDHGGIRMALLSRIGECVVMSVDDATVLVGLTAIGVTN</sequence>
<dbReference type="PIRSF" id="PIRSF001455">
    <property type="entry name" value="DHQ_synth"/>
    <property type="match status" value="1"/>
</dbReference>
<evidence type="ECO:0000256" key="1">
    <source>
        <dbReference type="ARBA" id="ARBA00001911"/>
    </source>
</evidence>
<dbReference type="GO" id="GO:0005737">
    <property type="term" value="C:cytoplasm"/>
    <property type="evidence" value="ECO:0007669"/>
    <property type="project" value="InterPro"/>
</dbReference>
<dbReference type="EMBL" id="UOEK01000610">
    <property type="protein sequence ID" value="VAW09584.1"/>
    <property type="molecule type" value="Genomic_DNA"/>
</dbReference>
<protein>
    <submittedName>
        <fullName evidence="11">3-dehydroquinate synthase</fullName>
        <ecNumber evidence="11">4.2.3.4</ecNumber>
    </submittedName>
</protein>
<dbReference type="Pfam" id="PF01761">
    <property type="entry name" value="DHQ_synthase"/>
    <property type="match status" value="1"/>
</dbReference>
<dbReference type="InterPro" id="IPR016037">
    <property type="entry name" value="DHQ_synth_AroB"/>
</dbReference>
<comment type="cofactor">
    <cofactor evidence="2">
        <name>Co(2+)</name>
        <dbReference type="ChEBI" id="CHEBI:48828"/>
    </cofactor>
</comment>
<keyword evidence="3" id="KW-0479">Metal-binding</keyword>
<keyword evidence="8" id="KW-0170">Cobalt</keyword>
<reference evidence="11" key="1">
    <citation type="submission" date="2018-06" db="EMBL/GenBank/DDBJ databases">
        <authorList>
            <person name="Zhirakovskaya E."/>
        </authorList>
    </citation>
    <scope>NUCLEOTIDE SEQUENCE</scope>
</reference>
<dbReference type="InterPro" id="IPR056179">
    <property type="entry name" value="DHQS_C"/>
</dbReference>
<dbReference type="GO" id="GO:0003856">
    <property type="term" value="F:3-dehydroquinate synthase activity"/>
    <property type="evidence" value="ECO:0007669"/>
    <property type="project" value="UniProtKB-EC"/>
</dbReference>
<dbReference type="SUPFAM" id="SSF56796">
    <property type="entry name" value="Dehydroquinate synthase-like"/>
    <property type="match status" value="1"/>
</dbReference>
<evidence type="ECO:0000256" key="8">
    <source>
        <dbReference type="ARBA" id="ARBA00023285"/>
    </source>
</evidence>
<dbReference type="Gene3D" id="3.40.50.1970">
    <property type="match status" value="1"/>
</dbReference>
<feature type="domain" description="3-dehydroquinate synthase C-terminal" evidence="10">
    <location>
        <begin position="184"/>
        <end position="316"/>
    </location>
</feature>
<dbReference type="EC" id="4.2.3.4" evidence="11"/>
<evidence type="ECO:0000313" key="11">
    <source>
        <dbReference type="EMBL" id="VAW09584.1"/>
    </source>
</evidence>
<dbReference type="GO" id="GO:0046872">
    <property type="term" value="F:metal ion binding"/>
    <property type="evidence" value="ECO:0007669"/>
    <property type="project" value="UniProtKB-KW"/>
</dbReference>
<name>A0A3B0TLQ8_9ZZZZ</name>
<dbReference type="Pfam" id="PF24621">
    <property type="entry name" value="DHQS_C"/>
    <property type="match status" value="1"/>
</dbReference>
<dbReference type="InterPro" id="IPR030963">
    <property type="entry name" value="DHQ_synth_fam"/>
</dbReference>
<evidence type="ECO:0000259" key="9">
    <source>
        <dbReference type="Pfam" id="PF01761"/>
    </source>
</evidence>
<dbReference type="CDD" id="cd08195">
    <property type="entry name" value="DHQS"/>
    <property type="match status" value="1"/>
</dbReference>
<evidence type="ECO:0000256" key="4">
    <source>
        <dbReference type="ARBA" id="ARBA00022741"/>
    </source>
</evidence>
<evidence type="ECO:0000256" key="7">
    <source>
        <dbReference type="ARBA" id="ARBA00023239"/>
    </source>
</evidence>
<keyword evidence="4" id="KW-0547">Nucleotide-binding</keyword>